<reference evidence="1" key="2">
    <citation type="journal article" date="2015" name="Data Brief">
        <title>Shoot transcriptome of the giant reed, Arundo donax.</title>
        <authorList>
            <person name="Barrero R.A."/>
            <person name="Guerrero F.D."/>
            <person name="Moolhuijzen P."/>
            <person name="Goolsby J.A."/>
            <person name="Tidwell J."/>
            <person name="Bellgard S.E."/>
            <person name="Bellgard M.I."/>
        </authorList>
    </citation>
    <scope>NUCLEOTIDE SEQUENCE</scope>
    <source>
        <tissue evidence="1">Shoot tissue taken approximately 20 cm above the soil surface</tissue>
    </source>
</reference>
<accession>A0A0A9HKJ7</accession>
<organism evidence="1">
    <name type="scientific">Arundo donax</name>
    <name type="common">Giant reed</name>
    <name type="synonym">Donax arundinaceus</name>
    <dbReference type="NCBI Taxonomy" id="35708"/>
    <lineage>
        <taxon>Eukaryota</taxon>
        <taxon>Viridiplantae</taxon>
        <taxon>Streptophyta</taxon>
        <taxon>Embryophyta</taxon>
        <taxon>Tracheophyta</taxon>
        <taxon>Spermatophyta</taxon>
        <taxon>Magnoliopsida</taxon>
        <taxon>Liliopsida</taxon>
        <taxon>Poales</taxon>
        <taxon>Poaceae</taxon>
        <taxon>PACMAD clade</taxon>
        <taxon>Arundinoideae</taxon>
        <taxon>Arundineae</taxon>
        <taxon>Arundo</taxon>
    </lineage>
</organism>
<dbReference type="AlphaFoldDB" id="A0A0A9HKJ7"/>
<proteinExistence type="predicted"/>
<evidence type="ECO:0000313" key="1">
    <source>
        <dbReference type="EMBL" id="JAE37660.1"/>
    </source>
</evidence>
<dbReference type="EMBL" id="GBRH01160236">
    <property type="protein sequence ID" value="JAE37660.1"/>
    <property type="molecule type" value="Transcribed_RNA"/>
</dbReference>
<sequence length="79" mass="9503">MYYFSLQYVVLQCCVDKQLLLVSSSRKMRYNYLLRFDSFLVSEMYLSMLLFSHRRLVTRFSFIDPSIFFHVLVGILSKV</sequence>
<name>A0A0A9HKJ7_ARUDO</name>
<protein>
    <submittedName>
        <fullName evidence="1">Uncharacterized protein</fullName>
    </submittedName>
</protein>
<reference evidence="1" key="1">
    <citation type="submission" date="2014-09" db="EMBL/GenBank/DDBJ databases">
        <authorList>
            <person name="Magalhaes I.L.F."/>
            <person name="Oliveira U."/>
            <person name="Santos F.R."/>
            <person name="Vidigal T.H.D.A."/>
            <person name="Brescovit A.D."/>
            <person name="Santos A.J."/>
        </authorList>
    </citation>
    <scope>NUCLEOTIDE SEQUENCE</scope>
    <source>
        <tissue evidence="1">Shoot tissue taken approximately 20 cm above the soil surface</tissue>
    </source>
</reference>